<feature type="region of interest" description="Disordered" evidence="4">
    <location>
        <begin position="1"/>
        <end position="26"/>
    </location>
</feature>
<dbReference type="InterPro" id="IPR007358">
    <property type="entry name" value="Nucleoid_associated_NdpA"/>
</dbReference>
<dbReference type="Proteomes" id="UP000050545">
    <property type="component" value="Unassembled WGS sequence"/>
</dbReference>
<dbReference type="AlphaFoldDB" id="A0AB34U9L1"/>
<comment type="similarity">
    <text evidence="2">Belongs to the YejK family.</text>
</comment>
<gene>
    <name evidence="5" type="ORF">ALO67_04628</name>
</gene>
<dbReference type="PANTHER" id="PTHR38772:SF1">
    <property type="entry name" value="NUCLEOID-ASSOCIATED PROTEIN YEJK"/>
    <property type="match status" value="1"/>
</dbReference>
<evidence type="ECO:0000256" key="1">
    <source>
        <dbReference type="ARBA" id="ARBA00004453"/>
    </source>
</evidence>
<comment type="caution">
    <text evidence="5">The sequence shown here is derived from an EMBL/GenBank/DDBJ whole genome shotgun (WGS) entry which is preliminary data.</text>
</comment>
<protein>
    <submittedName>
        <fullName evidence="5">Nucleoid-associated protein</fullName>
    </submittedName>
</protein>
<evidence type="ECO:0000256" key="2">
    <source>
        <dbReference type="ARBA" id="ARBA00009035"/>
    </source>
</evidence>
<dbReference type="GO" id="GO:0003727">
    <property type="term" value="F:single-stranded RNA binding"/>
    <property type="evidence" value="ECO:0007669"/>
    <property type="project" value="TreeGrafter"/>
</dbReference>
<dbReference type="GO" id="GO:0043590">
    <property type="term" value="C:bacterial nucleoid"/>
    <property type="evidence" value="ECO:0007669"/>
    <property type="project" value="TreeGrafter"/>
</dbReference>
<dbReference type="PANTHER" id="PTHR38772">
    <property type="match status" value="1"/>
</dbReference>
<evidence type="ECO:0000313" key="5">
    <source>
        <dbReference type="EMBL" id="KPX54998.1"/>
    </source>
</evidence>
<evidence type="ECO:0000256" key="3">
    <source>
        <dbReference type="ARBA" id="ARBA00022490"/>
    </source>
</evidence>
<dbReference type="NCBIfam" id="NF001557">
    <property type="entry name" value="PRK00378.1"/>
    <property type="match status" value="1"/>
</dbReference>
<keyword evidence="3" id="KW-0963">Cytoplasm</keyword>
<name>A0AB34U9L1_PSEA0</name>
<sequence length="365" mass="40826">MELTRQIKPKTNEMDVASTGYGGRRLPEVNEMPVRHSIIHKIDKKPDGTPTVLFLGAAEQVESQARDDLMSQLNESYNATAGKGWGFFHPQSGAFPFSGWLGKYLAGDIGFLEFSVSAVEHLTKLMEESNLTTGGHALFCHYQQGLTDYLVIALVQESEAVTMTEELALMTVNCLDLDHIRLAARINVSEWQNNSQSKQYISYLKGKQGRRINDYFRDFIGCQEGIDGPSETRTLLKAFSDFVESEDMADEAAREKTSILVSYSMAQAKVGEPITLDELSGLIDEDRPKNFYDFIKAKDYGLSESLPPDKKTLNKFRRFTGRAEGLSISFESHLLGDKIEFDEAGGTLKLRNLPTQLTNQLKHSS</sequence>
<comment type="subcellular location">
    <subcellularLocation>
        <location evidence="1">Cytoplasm</location>
        <location evidence="1">Nucleoid</location>
    </subcellularLocation>
</comment>
<dbReference type="Pfam" id="PF04245">
    <property type="entry name" value="NA37"/>
    <property type="match status" value="1"/>
</dbReference>
<evidence type="ECO:0000313" key="6">
    <source>
        <dbReference type="Proteomes" id="UP000050545"/>
    </source>
</evidence>
<proteinExistence type="inferred from homology"/>
<reference evidence="5 6" key="1">
    <citation type="submission" date="2015-09" db="EMBL/GenBank/DDBJ databases">
        <title>Genome announcement of multiple Pseudomonas syringae strains.</title>
        <authorList>
            <person name="Thakur S."/>
            <person name="Wang P.W."/>
            <person name="Gong Y."/>
            <person name="Weir B.S."/>
            <person name="Guttman D.S."/>
        </authorList>
    </citation>
    <scope>NUCLEOTIDE SEQUENCE [LARGE SCALE GENOMIC DNA]</scope>
    <source>
        <strain evidence="5 6">ICMP9623</strain>
    </source>
</reference>
<organism evidence="5 6">
    <name type="scientific">Pseudomonas amygdali pv. hibisci</name>
    <dbReference type="NCBI Taxonomy" id="251723"/>
    <lineage>
        <taxon>Bacteria</taxon>
        <taxon>Pseudomonadati</taxon>
        <taxon>Pseudomonadota</taxon>
        <taxon>Gammaproteobacteria</taxon>
        <taxon>Pseudomonadales</taxon>
        <taxon>Pseudomonadaceae</taxon>
        <taxon>Pseudomonas</taxon>
        <taxon>Pseudomonas amygdali</taxon>
    </lineage>
</organism>
<dbReference type="GO" id="GO:0003690">
    <property type="term" value="F:double-stranded DNA binding"/>
    <property type="evidence" value="ECO:0007669"/>
    <property type="project" value="TreeGrafter"/>
</dbReference>
<dbReference type="EMBL" id="LJQN01000077">
    <property type="protein sequence ID" value="KPX54998.1"/>
    <property type="molecule type" value="Genomic_DNA"/>
</dbReference>
<accession>A0AB34U9L1</accession>
<evidence type="ECO:0000256" key="4">
    <source>
        <dbReference type="SAM" id="MobiDB-lite"/>
    </source>
</evidence>